<dbReference type="InterPro" id="IPR043161">
    <property type="entry name" value="DOCK_C_lobe_A"/>
</dbReference>
<dbReference type="GO" id="GO:0007264">
    <property type="term" value="P:small GTPase-mediated signal transduction"/>
    <property type="evidence" value="ECO:0007669"/>
    <property type="project" value="InterPro"/>
</dbReference>
<keyword evidence="8" id="KW-1185">Reference proteome</keyword>
<dbReference type="FunFam" id="1.20.58.740:FF:000002">
    <property type="entry name" value="Dedicator of cytokinesis protein 7"/>
    <property type="match status" value="1"/>
</dbReference>
<evidence type="ECO:0000259" key="6">
    <source>
        <dbReference type="PROSITE" id="PS51651"/>
    </source>
</evidence>
<dbReference type="FunFam" id="1.25.40.410:FF:000002">
    <property type="entry name" value="Dedicator of cytokinesis protein 7"/>
    <property type="match status" value="1"/>
</dbReference>
<dbReference type="Pfam" id="PF11878">
    <property type="entry name" value="DOCK_C-D_N"/>
    <property type="match status" value="1"/>
</dbReference>
<dbReference type="InterPro" id="IPR035892">
    <property type="entry name" value="C2_domain_sf"/>
</dbReference>
<dbReference type="EMBL" id="JADBJN010000001">
    <property type="protein sequence ID" value="KAG5680992.1"/>
    <property type="molecule type" value="Genomic_DNA"/>
</dbReference>
<dbReference type="Gene3D" id="1.25.40.410">
    <property type="match status" value="1"/>
</dbReference>
<evidence type="ECO:0000256" key="3">
    <source>
        <dbReference type="PROSITE-ProRule" id="PRU00983"/>
    </source>
</evidence>
<dbReference type="PROSITE" id="PS51651">
    <property type="entry name" value="DOCKER"/>
    <property type="match status" value="1"/>
</dbReference>
<evidence type="ECO:0000259" key="5">
    <source>
        <dbReference type="PROSITE" id="PS51650"/>
    </source>
</evidence>
<feature type="region of interest" description="Disordered" evidence="4">
    <location>
        <begin position="410"/>
        <end position="441"/>
    </location>
</feature>
<dbReference type="InterPro" id="IPR021816">
    <property type="entry name" value="DOCK_C/D_N"/>
</dbReference>
<keyword evidence="1" id="KW-0597">Phosphoprotein</keyword>
<dbReference type="Gene3D" id="1.20.58.740">
    <property type="match status" value="1"/>
</dbReference>
<protein>
    <recommendedName>
        <fullName evidence="9">Dedicator of cytokinesis protein 7</fullName>
    </recommendedName>
</protein>
<dbReference type="InterPro" id="IPR026791">
    <property type="entry name" value="DOCK"/>
</dbReference>
<dbReference type="Gene3D" id="2.60.40.150">
    <property type="entry name" value="C2 domain"/>
    <property type="match status" value="1"/>
</dbReference>
<dbReference type="InterPro" id="IPR027357">
    <property type="entry name" value="DOCKER_dom"/>
</dbReference>
<dbReference type="InterPro" id="IPR046773">
    <property type="entry name" value="DOCKER_Lobe_C"/>
</dbReference>
<reference evidence="7" key="1">
    <citation type="submission" date="2021-03" db="EMBL/GenBank/DDBJ databases">
        <title>Chromosome level genome of the anhydrobiotic midge Polypedilum vanderplanki.</title>
        <authorList>
            <person name="Yoshida Y."/>
            <person name="Kikawada T."/>
            <person name="Gusev O."/>
        </authorList>
    </citation>
    <scope>NUCLEOTIDE SEQUENCE</scope>
    <source>
        <strain evidence="7">NIAS01</strain>
        <tissue evidence="7">Whole body or cell culture</tissue>
    </source>
</reference>
<dbReference type="PROSITE" id="PS51650">
    <property type="entry name" value="C2_DOCK"/>
    <property type="match status" value="1"/>
</dbReference>
<sequence length="2020" mass="231015">MAQRSFASKLSTCSAAEVRKFVQTDQIITNSSSFCSSSISLNELVDSLDFEEFLQQKSNTLIFRDPLKNLLEFPLNDVCVKSTPRKIRTESYVLPEDNKDDLPNHIKNCIEAYTKPWKHIKFSCRDEVYRDRYERKIDPLSYNHQEYEIDCNSMSFISSMDDSTLVNMTGSCASLISSTNTDNTLTPSCRGSWVSGFDIEECNLRSVASDALLPILERVPIDAVDNENENYRQKNRVKDIFSQIMTEDDDCIERRLPAEAPLEHMGHRISVKFLQLKFEIEIEPIFCSAAIYDAKEKKKVSENFYFDMNSENIKRMLISHIPYADISTQSRSAVFEITHPSNDLFLVIRLEKVLQGDLKDSVEPYLKEYSNIEKAKLNAVEYCERLGKYRQPFAFTAIYLNNIFKGDNEKDEKDRDSIQSTTASSNSLDRKSSSSFDQFKKRASETVSTTLSRRGSLERRESQRRSWSPFEDFANSVENFKPISITISSFFKQEPEKMKDEDLYKFLPELKRPGAVMKKYKCIPGSIKLEVAPYVEGESRNALSPELAKISPYSMDEKNLRPVKEILEFPIMPIFNTHYAYRNILFISPKELNFSTRAGSVRNIAIKVQVMAGEKPTDALNVIYGKSSCAQFQNEIYSIVTYHNKVPAFYDEIKVQLPANLTQNHHILFTVYHVSCRADKTTDSTETPVGWTWLPLLIDDGRLNVGEFNLPILLHEPPTSYSYITPDVNLPGLRWCDNHKSLFNVVLDAYSTIYTDDQYICKFFYLVQCLENKKIPTHIGNEVNFEKELKKAFHDLQSADLNALVKNLQLVLDKLIELLVSTIKIGNHTMSIQSNAFEAMCLIADKLFVLQDCQNYGRQAILSTYVQYQCTIFHPMTANCVAQNEGSESAEGTLSVRHLHEEIALHWVVANNAAAELSLTNSWFLFELIVKSMIEHLDQTHQLNAPRKNRFSRQFTDDIQTLVHMIASKIIGYHFSDKNLASSLNNSLAFFIYDLFSILDRGFVFVLIKNFLKVITSKSSSSSSFEMNHYKLDFLRIICSHEHFIALNLPFGTPFTYNISAPASPTLSIKSGNSQQSGPTNQDKFAFADLTADFRQQHFLIGLMLAEVAQAFETSNQVLHGRAIRCIKNLMTTHEIDSRYNSAEARSRIAALYLPLLNIVMNAPLFLFDQDHYMLDDYQGPTIATTIINPDIFSAISGSKLYSVNTETVKQTAKPQLTDAHTKDLLSCFLWIIKNLENSVLLKFINFLPPQRVHSFLQVLNNCIPCFEYKGQVKPEPNPVQRKSQSFRKTADMKEKLEDMIRGTCSARNDLINRRKEGNANEKFRFRKDQMFYRTAQGPEVNNTQVKYEEPDSIYIAGSLSTEITLIILDALEIIIQVASTSEVHNNLLGSVLKVLLHSLSRTQSLNALINLFGSQRSFVNKFHNILFDEESDNCADLCLLLLRHCGSSMSTIRSQAAGSLYCLMRQNFEFYGNNFARVKMLITISLSSLVGGTTFDRTFNEVSLRRALKTILVYAEEERQDLQQTSFPEQVKDLLFNLHMILSDTVKMKEYQEDHEMLLDLMNRIAKGYQNSPDLRLTWLENMSKKHIEKSNYTESAMCYVHMSALVAEYLHMLESQNYLPVGAVSFKHISPNVLSESAVSDDVLSPGEDSVCLGNRFTEIGLKNLLEAAAEKFQIAGMYEAMNNVYKVLIPILEHAKEFQKLAKVHGKLQEAFNRVAQLNGKRVFATYFRVAFYGSKLGDLDQLEFIYKEPPFTKLPEIFNRLQVFYEGRFGSETVVIIKDSNQVDVSTLDPEKIYIQITFVEPYFEAFELRQRETHFERNFNINRFIFATPFTKAGKAHGELHEQYKRKTILTTASHFPSVKTRLQVVNRQVIILEPIEVAIEDIQKKTAELAAATNQEPADPKILQMVLQGCIGTTVNQGPFEVALVFLSGIADGQTEITKEQNKLRLCFKDFSKKCNDALKKNKNLITSEQKEYQKEIERNYLKFTEKLNPLITISRAQMISVSNAKNSKSYLRW</sequence>
<evidence type="ECO:0008006" key="9">
    <source>
        <dbReference type="Google" id="ProtNLM"/>
    </source>
</evidence>
<evidence type="ECO:0000256" key="1">
    <source>
        <dbReference type="ARBA" id="ARBA00022553"/>
    </source>
</evidence>
<evidence type="ECO:0000256" key="4">
    <source>
        <dbReference type="SAM" id="MobiDB-lite"/>
    </source>
</evidence>
<comment type="similarity">
    <text evidence="3">Belongs to the DOCK family.</text>
</comment>
<dbReference type="CDD" id="cd11695">
    <property type="entry name" value="DHR2_DOCK_C"/>
    <property type="match status" value="1"/>
</dbReference>
<dbReference type="GO" id="GO:0005085">
    <property type="term" value="F:guanyl-nucleotide exchange factor activity"/>
    <property type="evidence" value="ECO:0007669"/>
    <property type="project" value="UniProtKB-KW"/>
</dbReference>
<feature type="domain" description="DOCKER" evidence="6">
    <location>
        <begin position="1568"/>
        <end position="2003"/>
    </location>
</feature>
<dbReference type="InterPro" id="IPR037808">
    <property type="entry name" value="C2_Dock-C"/>
</dbReference>
<feature type="compositionally biased region" description="Basic and acidic residues" evidence="4">
    <location>
        <begin position="428"/>
        <end position="441"/>
    </location>
</feature>
<dbReference type="InterPro" id="IPR046770">
    <property type="entry name" value="DOCKER_Lobe_B"/>
</dbReference>
<accession>A0A9J6CGN7</accession>
<proteinExistence type="inferred from homology"/>
<keyword evidence="2" id="KW-0344">Guanine-nucleotide releasing factor</keyword>
<dbReference type="Pfam" id="PF14429">
    <property type="entry name" value="DOCK-C2"/>
    <property type="match status" value="1"/>
</dbReference>
<comment type="caution">
    <text evidence="7">The sequence shown here is derived from an EMBL/GenBank/DDBJ whole genome shotgun (WGS) entry which is preliminary data.</text>
</comment>
<dbReference type="InterPro" id="IPR043162">
    <property type="entry name" value="DOCK_C_lobe_C"/>
</dbReference>
<name>A0A9J6CGN7_POLVA</name>
<evidence type="ECO:0000313" key="7">
    <source>
        <dbReference type="EMBL" id="KAG5680992.1"/>
    </source>
</evidence>
<dbReference type="OrthoDB" id="47328at2759"/>
<gene>
    <name evidence="7" type="ORF">PVAND_010466</name>
</gene>
<dbReference type="Proteomes" id="UP001107558">
    <property type="component" value="Chromosome 1"/>
</dbReference>
<dbReference type="PANTHER" id="PTHR23317:SF76">
    <property type="entry name" value="LD20667P"/>
    <property type="match status" value="1"/>
</dbReference>
<dbReference type="InterPro" id="IPR046769">
    <property type="entry name" value="DOCKER_Lobe_A"/>
</dbReference>
<feature type="domain" description="C2 DOCK-type" evidence="5">
    <location>
        <begin position="582"/>
        <end position="750"/>
    </location>
</feature>
<dbReference type="PANTHER" id="PTHR23317">
    <property type="entry name" value="DEDICATOR OF CYTOKINESIS DOCK"/>
    <property type="match status" value="1"/>
</dbReference>
<evidence type="ECO:0000313" key="8">
    <source>
        <dbReference type="Proteomes" id="UP001107558"/>
    </source>
</evidence>
<dbReference type="Pfam" id="PF20422">
    <property type="entry name" value="DHR-2_Lobe_B"/>
    <property type="match status" value="1"/>
</dbReference>
<evidence type="ECO:0000256" key="2">
    <source>
        <dbReference type="ARBA" id="ARBA00022658"/>
    </source>
</evidence>
<organism evidence="7 8">
    <name type="scientific">Polypedilum vanderplanki</name>
    <name type="common">Sleeping chironomid midge</name>
    <dbReference type="NCBI Taxonomy" id="319348"/>
    <lineage>
        <taxon>Eukaryota</taxon>
        <taxon>Metazoa</taxon>
        <taxon>Ecdysozoa</taxon>
        <taxon>Arthropoda</taxon>
        <taxon>Hexapoda</taxon>
        <taxon>Insecta</taxon>
        <taxon>Pterygota</taxon>
        <taxon>Neoptera</taxon>
        <taxon>Endopterygota</taxon>
        <taxon>Diptera</taxon>
        <taxon>Nematocera</taxon>
        <taxon>Chironomoidea</taxon>
        <taxon>Chironomidae</taxon>
        <taxon>Chironominae</taxon>
        <taxon>Polypedilum</taxon>
        <taxon>Polypedilum</taxon>
    </lineage>
</organism>
<dbReference type="CDD" id="cd08696">
    <property type="entry name" value="C2_Dock-C"/>
    <property type="match status" value="1"/>
</dbReference>
<dbReference type="Pfam" id="PF06920">
    <property type="entry name" value="DHR-2_Lobe_A"/>
    <property type="match status" value="1"/>
</dbReference>
<dbReference type="InterPro" id="IPR027007">
    <property type="entry name" value="C2_DOCK-type_domain"/>
</dbReference>
<dbReference type="Pfam" id="PF20421">
    <property type="entry name" value="DHR-2_Lobe_C"/>
    <property type="match status" value="1"/>
</dbReference>